<feature type="non-terminal residue" evidence="1">
    <location>
        <position position="226"/>
    </location>
</feature>
<proteinExistence type="predicted"/>
<organism evidence="1">
    <name type="scientific">marine sediment metagenome</name>
    <dbReference type="NCBI Taxonomy" id="412755"/>
    <lineage>
        <taxon>unclassified sequences</taxon>
        <taxon>metagenomes</taxon>
        <taxon>ecological metagenomes</taxon>
    </lineage>
</organism>
<accession>X0X2I0</accession>
<sequence length="226" mass="25771">MPYKEEEPFLISYLGAPAVTNVIKTRLLGGPYISFHDFFLVLSYLYTTGAILGRARRSKLSILVKMLVVPGAEVNKFVKFLQENAKKRLEEFRNELGNEPDTFFEFIYFREVESALEGAGLSLTDIVKINTRRKNKLIKAFDEKVALKKASPIITLYEEEGIGFGSAFPELTERMYRNAFENIDMDRWSEARAHGLTLSEKPTIISLEEQEDIVLSMVAAYVSEYS</sequence>
<reference evidence="1" key="1">
    <citation type="journal article" date="2014" name="Front. Microbiol.">
        <title>High frequency of phylogenetically diverse reductive dehalogenase-homologous genes in deep subseafloor sedimentary metagenomes.</title>
        <authorList>
            <person name="Kawai M."/>
            <person name="Futagami T."/>
            <person name="Toyoda A."/>
            <person name="Takaki Y."/>
            <person name="Nishi S."/>
            <person name="Hori S."/>
            <person name="Arai W."/>
            <person name="Tsubouchi T."/>
            <person name="Morono Y."/>
            <person name="Uchiyama I."/>
            <person name="Ito T."/>
            <person name="Fujiyama A."/>
            <person name="Inagaki F."/>
            <person name="Takami H."/>
        </authorList>
    </citation>
    <scope>NUCLEOTIDE SEQUENCE</scope>
    <source>
        <strain evidence="1">Expedition CK06-06</strain>
    </source>
</reference>
<comment type="caution">
    <text evidence="1">The sequence shown here is derived from an EMBL/GenBank/DDBJ whole genome shotgun (WGS) entry which is preliminary data.</text>
</comment>
<gene>
    <name evidence="1" type="ORF">S01H1_74478</name>
</gene>
<dbReference type="EMBL" id="BARS01049834">
    <property type="protein sequence ID" value="GAG37230.1"/>
    <property type="molecule type" value="Genomic_DNA"/>
</dbReference>
<dbReference type="AlphaFoldDB" id="X0X2I0"/>
<protein>
    <submittedName>
        <fullName evidence="1">Uncharacterized protein</fullName>
    </submittedName>
</protein>
<evidence type="ECO:0000313" key="1">
    <source>
        <dbReference type="EMBL" id="GAG37230.1"/>
    </source>
</evidence>
<name>X0X2I0_9ZZZZ</name>